<evidence type="ECO:0000313" key="5">
    <source>
        <dbReference type="Proteomes" id="UP000008810"/>
    </source>
</evidence>
<keyword evidence="1" id="KW-0175">Coiled coil</keyword>
<dbReference type="EMBL" id="CM000882">
    <property type="protein sequence ID" value="PNT65929.1"/>
    <property type="molecule type" value="Genomic_DNA"/>
</dbReference>
<organism evidence="3">
    <name type="scientific">Brachypodium distachyon</name>
    <name type="common">Purple false brome</name>
    <name type="synonym">Trachynia distachya</name>
    <dbReference type="NCBI Taxonomy" id="15368"/>
    <lineage>
        <taxon>Eukaryota</taxon>
        <taxon>Viridiplantae</taxon>
        <taxon>Streptophyta</taxon>
        <taxon>Embryophyta</taxon>
        <taxon>Tracheophyta</taxon>
        <taxon>Spermatophyta</taxon>
        <taxon>Magnoliopsida</taxon>
        <taxon>Liliopsida</taxon>
        <taxon>Poales</taxon>
        <taxon>Poaceae</taxon>
        <taxon>BOP clade</taxon>
        <taxon>Pooideae</taxon>
        <taxon>Stipodae</taxon>
        <taxon>Brachypodieae</taxon>
        <taxon>Brachypodium</taxon>
    </lineage>
</organism>
<dbReference type="STRING" id="15368.A0A2K2CV70"/>
<reference evidence="3 4" key="1">
    <citation type="journal article" date="2010" name="Nature">
        <title>Genome sequencing and analysis of the model grass Brachypodium distachyon.</title>
        <authorList>
            <consortium name="International Brachypodium Initiative"/>
        </authorList>
    </citation>
    <scope>NUCLEOTIDE SEQUENCE [LARGE SCALE GENOMIC DNA]</scope>
    <source>
        <strain evidence="3">Bd21</strain>
        <strain evidence="4">cv. Bd21</strain>
    </source>
</reference>
<evidence type="ECO:0000256" key="2">
    <source>
        <dbReference type="SAM" id="MobiDB-lite"/>
    </source>
</evidence>
<dbReference type="EnsemblPlants" id="PNT65929">
    <property type="protein sequence ID" value="PNT65929"/>
    <property type="gene ID" value="BRADI_3g04554v3"/>
</dbReference>
<feature type="region of interest" description="Disordered" evidence="2">
    <location>
        <begin position="19"/>
        <end position="90"/>
    </location>
</feature>
<reference evidence="3" key="2">
    <citation type="submission" date="2017-06" db="EMBL/GenBank/DDBJ databases">
        <title>WGS assembly of Brachypodium distachyon.</title>
        <authorList>
            <consortium name="The International Brachypodium Initiative"/>
            <person name="Lucas S."/>
            <person name="Harmon-Smith M."/>
            <person name="Lail K."/>
            <person name="Tice H."/>
            <person name="Grimwood J."/>
            <person name="Bruce D."/>
            <person name="Barry K."/>
            <person name="Shu S."/>
            <person name="Lindquist E."/>
            <person name="Wang M."/>
            <person name="Pitluck S."/>
            <person name="Vogel J.P."/>
            <person name="Garvin D.F."/>
            <person name="Mockler T.C."/>
            <person name="Schmutz J."/>
            <person name="Rokhsar D."/>
            <person name="Bevan M.W."/>
        </authorList>
    </citation>
    <scope>NUCLEOTIDE SEQUENCE</scope>
    <source>
        <strain evidence="3">Bd21</strain>
    </source>
</reference>
<dbReference type="AlphaFoldDB" id="A0A2K2CV70"/>
<feature type="region of interest" description="Disordered" evidence="2">
    <location>
        <begin position="169"/>
        <end position="220"/>
    </location>
</feature>
<accession>A0A2K2CV70</accession>
<dbReference type="KEGG" id="bdi:104583940"/>
<dbReference type="GeneID" id="104583940"/>
<name>A0A2K2CV70_BRADI</name>
<feature type="region of interest" description="Disordered" evidence="2">
    <location>
        <begin position="227"/>
        <end position="246"/>
    </location>
</feature>
<evidence type="ECO:0000256" key="1">
    <source>
        <dbReference type="SAM" id="Coils"/>
    </source>
</evidence>
<feature type="compositionally biased region" description="Pro residues" evidence="2">
    <location>
        <begin position="44"/>
        <end position="53"/>
    </location>
</feature>
<protein>
    <submittedName>
        <fullName evidence="3 4">Uncharacterized protein</fullName>
    </submittedName>
</protein>
<gene>
    <name evidence="4" type="primary">LOC104583940</name>
    <name evidence="3" type="ORF">BRADI_3g04554v3</name>
</gene>
<evidence type="ECO:0000313" key="3">
    <source>
        <dbReference type="EMBL" id="PNT65929.1"/>
    </source>
</evidence>
<reference evidence="4" key="3">
    <citation type="submission" date="2018-08" db="UniProtKB">
        <authorList>
            <consortium name="EnsemblPlants"/>
        </authorList>
    </citation>
    <scope>IDENTIFICATION</scope>
    <source>
        <strain evidence="4">cv. Bd21</strain>
    </source>
</reference>
<dbReference type="OrthoDB" id="683848at2759"/>
<keyword evidence="5" id="KW-1185">Reference proteome</keyword>
<feature type="coiled-coil region" evidence="1">
    <location>
        <begin position="96"/>
        <end position="130"/>
    </location>
</feature>
<evidence type="ECO:0000313" key="4">
    <source>
        <dbReference type="EnsemblPlants" id="PNT65929"/>
    </source>
</evidence>
<feature type="compositionally biased region" description="Basic and acidic residues" evidence="2">
    <location>
        <begin position="189"/>
        <end position="203"/>
    </location>
</feature>
<proteinExistence type="predicted"/>
<dbReference type="Proteomes" id="UP000008810">
    <property type="component" value="Chromosome 3"/>
</dbReference>
<dbReference type="Gramene" id="PNT65929">
    <property type="protein sequence ID" value="PNT65929"/>
    <property type="gene ID" value="BRADI_3g04554v3"/>
</dbReference>
<dbReference type="ExpressionAtlas" id="A0A2K2CV70">
    <property type="expression patterns" value="baseline"/>
</dbReference>
<sequence length="288" mass="31645">MSVVSTSALSSLEAVVSSLIGRSGGGDETQTKDDNDVSDDAVDSPPPPPPLPVRPNARGRLPSLPRVAGAAAAPWTPLSSPSPHKEGAAEVSAAVMAGLERKAAEAEARLRRKEEENTALRQQIESYHIRWLQHEIRIKSLEEAFHEQLASLQIDLACTQMVRDAAARRARDRESSLPPPPPCYRHGRVSGELHRKTSEDVAARRRGAAGRLGEEFRRGSQALESGAAALEKPTRPPWQPGVPNADAMGDLKKLGTQFRAWKKEYKARLRKAKAEIDRNRRRRSTCWI</sequence>
<dbReference type="RefSeq" id="XP_014756207.1">
    <property type="nucleotide sequence ID" value="XM_014900721.2"/>
</dbReference>